<dbReference type="PANTHER" id="PTHR43649">
    <property type="entry name" value="ARABINOSE-BINDING PROTEIN-RELATED"/>
    <property type="match status" value="1"/>
</dbReference>
<evidence type="ECO:0000313" key="6">
    <source>
        <dbReference type="EMBL" id="MDT0344262.1"/>
    </source>
</evidence>
<dbReference type="Gene3D" id="3.40.190.10">
    <property type="entry name" value="Periplasmic binding protein-like II"/>
    <property type="match status" value="3"/>
</dbReference>
<evidence type="ECO:0000256" key="4">
    <source>
        <dbReference type="ARBA" id="ARBA00023139"/>
    </source>
</evidence>
<organism evidence="6 7">
    <name type="scientific">Streptomyces litchfieldiae</name>
    <dbReference type="NCBI Taxonomy" id="3075543"/>
    <lineage>
        <taxon>Bacteria</taxon>
        <taxon>Bacillati</taxon>
        <taxon>Actinomycetota</taxon>
        <taxon>Actinomycetes</taxon>
        <taxon>Kitasatosporales</taxon>
        <taxon>Streptomycetaceae</taxon>
        <taxon>Streptomyces</taxon>
    </lineage>
</organism>
<evidence type="ECO:0000256" key="1">
    <source>
        <dbReference type="ARBA" id="ARBA00022475"/>
    </source>
</evidence>
<accession>A0ABU2MS92</accession>
<keyword evidence="3" id="KW-0472">Membrane</keyword>
<keyword evidence="5" id="KW-0449">Lipoprotein</keyword>
<dbReference type="EMBL" id="JAVREL010000009">
    <property type="protein sequence ID" value="MDT0344262.1"/>
    <property type="molecule type" value="Genomic_DNA"/>
</dbReference>
<keyword evidence="1" id="KW-1003">Cell membrane</keyword>
<dbReference type="InterPro" id="IPR006059">
    <property type="entry name" value="SBP"/>
</dbReference>
<evidence type="ECO:0000256" key="2">
    <source>
        <dbReference type="ARBA" id="ARBA00022729"/>
    </source>
</evidence>
<keyword evidence="4" id="KW-0564">Palmitate</keyword>
<gene>
    <name evidence="6" type="ORF">RM590_16785</name>
</gene>
<dbReference type="Pfam" id="PF01547">
    <property type="entry name" value="SBP_bac_1"/>
    <property type="match status" value="1"/>
</dbReference>
<evidence type="ECO:0000256" key="5">
    <source>
        <dbReference type="ARBA" id="ARBA00023288"/>
    </source>
</evidence>
<protein>
    <submittedName>
        <fullName evidence="6">Extracellular solute-binding protein</fullName>
    </submittedName>
</protein>
<sequence length="439" mass="47843">MSSAKRRWLTGGAAFGLVVTLAACGGGDDSGSGSGDGPVTLELWSDKQGAEASVRAFNEAHEDVQIELVSVPAPELPNTLNNAHEAGDASGVPCLAQTDNRQGGALLAQGVVADIGEYLDPHADQFAQGAIEAMSIADSVYAVPNQRQPIFTMFHAPTFEERGLEYPTSWEEAIEVGRQLREDGIYIFNLAGEDPSTWMNMAWQAGARWYSVEGDAWKIDFTNDASRWASGIMQQLLDEDLVERISYAEYPAMMQQYDNGRIAMRQLSTWQLAGHQRNADQTLGEWQPAPNLTANGETEPLSAGDTSGFVVPSLCEDQEAAVEAAVWLATQEAPLTYMADPAEGSGWFPAVTDPSPYLDALVPTELFGDYSDETVPVIEQSENFAEGWVYGPNSRAMYEELADQWGKAMNGDITVESILEHMQEWTVNDLREQGVNVVE</sequence>
<dbReference type="SUPFAM" id="SSF53850">
    <property type="entry name" value="Periplasmic binding protein-like II"/>
    <property type="match status" value="1"/>
</dbReference>
<dbReference type="PROSITE" id="PS51257">
    <property type="entry name" value="PROKAR_LIPOPROTEIN"/>
    <property type="match status" value="1"/>
</dbReference>
<dbReference type="Proteomes" id="UP001183246">
    <property type="component" value="Unassembled WGS sequence"/>
</dbReference>
<proteinExistence type="predicted"/>
<comment type="caution">
    <text evidence="6">The sequence shown here is derived from an EMBL/GenBank/DDBJ whole genome shotgun (WGS) entry which is preliminary data.</text>
</comment>
<keyword evidence="7" id="KW-1185">Reference proteome</keyword>
<dbReference type="RefSeq" id="WP_311705396.1">
    <property type="nucleotide sequence ID" value="NZ_JAVREL010000009.1"/>
</dbReference>
<evidence type="ECO:0000313" key="7">
    <source>
        <dbReference type="Proteomes" id="UP001183246"/>
    </source>
</evidence>
<evidence type="ECO:0000256" key="3">
    <source>
        <dbReference type="ARBA" id="ARBA00023136"/>
    </source>
</evidence>
<dbReference type="PANTHER" id="PTHR43649:SF33">
    <property type="entry name" value="POLYGALACTURONAN_RHAMNOGALACTURONAN-BINDING PROTEIN YTCQ"/>
    <property type="match status" value="1"/>
</dbReference>
<keyword evidence="2" id="KW-0732">Signal</keyword>
<name>A0ABU2MS92_9ACTN</name>
<reference evidence="7" key="1">
    <citation type="submission" date="2023-07" db="EMBL/GenBank/DDBJ databases">
        <title>30 novel species of actinomycetes from the DSMZ collection.</title>
        <authorList>
            <person name="Nouioui I."/>
        </authorList>
    </citation>
    <scope>NUCLEOTIDE SEQUENCE [LARGE SCALE GENOMIC DNA]</scope>
    <source>
        <strain evidence="7">DSM 44938</strain>
    </source>
</reference>
<dbReference type="InterPro" id="IPR050490">
    <property type="entry name" value="Bact_solute-bd_prot1"/>
</dbReference>